<dbReference type="EMBL" id="VLLE01000006">
    <property type="protein sequence ID" value="TWI79113.1"/>
    <property type="molecule type" value="Genomic_DNA"/>
</dbReference>
<dbReference type="AlphaFoldDB" id="A0A562SD68"/>
<dbReference type="Proteomes" id="UP000316167">
    <property type="component" value="Unassembled WGS sequence"/>
</dbReference>
<dbReference type="RefSeq" id="WP_144887894.1">
    <property type="nucleotide sequence ID" value="NZ_VLLE01000006.1"/>
</dbReference>
<accession>A0A562SD68</accession>
<reference evidence="3 4" key="1">
    <citation type="journal article" date="2015" name="Stand. Genomic Sci.">
        <title>Genomic Encyclopedia of Bacterial and Archaeal Type Strains, Phase III: the genomes of soil and plant-associated and newly described type strains.</title>
        <authorList>
            <person name="Whitman W.B."/>
            <person name="Woyke T."/>
            <person name="Klenk H.P."/>
            <person name="Zhou Y."/>
            <person name="Lilburn T.G."/>
            <person name="Beck B.J."/>
            <person name="De Vos P."/>
            <person name="Vandamme P."/>
            <person name="Eisen J.A."/>
            <person name="Garrity G."/>
            <person name="Hugenholtz P."/>
            <person name="Kyrpides N.C."/>
        </authorList>
    </citation>
    <scope>NUCLEOTIDE SEQUENCE [LARGE SCALE GENOMIC DNA]</scope>
    <source>
        <strain evidence="3 4">CGMCC 1.7271</strain>
    </source>
</reference>
<evidence type="ECO:0000313" key="3">
    <source>
        <dbReference type="EMBL" id="TWI79113.1"/>
    </source>
</evidence>
<feature type="domain" description="Secretion system C-terminal sorting" evidence="2">
    <location>
        <begin position="440"/>
        <end position="511"/>
    </location>
</feature>
<dbReference type="InterPro" id="IPR026444">
    <property type="entry name" value="Secre_tail"/>
</dbReference>
<name>A0A562SD68_9BACT</name>
<evidence type="ECO:0000313" key="4">
    <source>
        <dbReference type="Proteomes" id="UP000316167"/>
    </source>
</evidence>
<dbReference type="Pfam" id="PF18962">
    <property type="entry name" value="Por_Secre_tail"/>
    <property type="match status" value="1"/>
</dbReference>
<evidence type="ECO:0000259" key="2">
    <source>
        <dbReference type="Pfam" id="PF18962"/>
    </source>
</evidence>
<dbReference type="InterPro" id="IPR013783">
    <property type="entry name" value="Ig-like_fold"/>
</dbReference>
<keyword evidence="4" id="KW-1185">Reference proteome</keyword>
<dbReference type="NCBIfam" id="TIGR04183">
    <property type="entry name" value="Por_Secre_tail"/>
    <property type="match status" value="1"/>
</dbReference>
<dbReference type="Gene3D" id="2.60.40.10">
    <property type="entry name" value="Immunoglobulins"/>
    <property type="match status" value="1"/>
</dbReference>
<feature type="signal peptide" evidence="1">
    <location>
        <begin position="1"/>
        <end position="22"/>
    </location>
</feature>
<dbReference type="OrthoDB" id="600763at2"/>
<organism evidence="3 4">
    <name type="scientific">Lacibacter cauensis</name>
    <dbReference type="NCBI Taxonomy" id="510947"/>
    <lineage>
        <taxon>Bacteria</taxon>
        <taxon>Pseudomonadati</taxon>
        <taxon>Bacteroidota</taxon>
        <taxon>Chitinophagia</taxon>
        <taxon>Chitinophagales</taxon>
        <taxon>Chitinophagaceae</taxon>
        <taxon>Lacibacter</taxon>
    </lineage>
</organism>
<evidence type="ECO:0000256" key="1">
    <source>
        <dbReference type="SAM" id="SignalP"/>
    </source>
</evidence>
<keyword evidence="1" id="KW-0732">Signal</keyword>
<gene>
    <name evidence="3" type="ORF">IQ13_3512</name>
</gene>
<comment type="caution">
    <text evidence="3">The sequence shown here is derived from an EMBL/GenBank/DDBJ whole genome shotgun (WGS) entry which is preliminary data.</text>
</comment>
<feature type="chain" id="PRO_5021955192" evidence="1">
    <location>
        <begin position="23"/>
        <end position="513"/>
    </location>
</feature>
<sequence length="513" mass="56325">MKKRLLLVITFILMAWYNLATAQCNVTNVIVSKVSTSAYGSDSLLYTIDLQFDATVNGGNKDIWLHVWRESDYPFTDMNLYNCTGQQSTAPAPATFTELPKTLDVLDKAFITFGFDDNLININNPGTAGIYTNYHYDPAVVPNYAGATIYKVAHATDPGIDHIYIQNLSFKVSNLLPGFLQVRAFNWSTEGDQKPQCWGCGTSFVVDDPKVSGSINCTATRTYNINIQSKYDDASLPGIQTITGFYQLYLDVNRNSVIDQETDILAHTSTAFTTAFVPGTIQPGYNSAYVGSVLAFNNYVFQNGDTNSNKPIIALVNVTTPGYLGAGKTGILINPCTVLPLTITNFQALMQQGNVMLKWAVANEYDVEKYVVQRRADNGQFATLGSVPAAELNNYAFTDNVSGVSGVMYYRLQIVEKNGTINYSDVRVVRINTANTDVMIYPNPAVAAFSIAVPADAGSYDISISDISGRIIKTMNTVRSQSVYFNQFVPGIYIVKVQFKEAGVSVTKRIVVQ</sequence>
<proteinExistence type="predicted"/>
<protein>
    <submittedName>
        <fullName evidence="3">Putative secreted protein (Por secretion system target)</fullName>
    </submittedName>
</protein>